<organism evidence="1 2">
    <name type="scientific">Litorilituus lipolyticus</name>
    <dbReference type="NCBI Taxonomy" id="2491017"/>
    <lineage>
        <taxon>Bacteria</taxon>
        <taxon>Pseudomonadati</taxon>
        <taxon>Pseudomonadota</taxon>
        <taxon>Gammaproteobacteria</taxon>
        <taxon>Alteromonadales</taxon>
        <taxon>Colwelliaceae</taxon>
        <taxon>Litorilituus</taxon>
    </lineage>
</organism>
<dbReference type="Gene3D" id="2.60.40.3230">
    <property type="match status" value="1"/>
</dbReference>
<name>A0A502L1G0_9GAMM</name>
<dbReference type="OrthoDB" id="5616034at2"/>
<dbReference type="Pfam" id="PF07233">
    <property type="entry name" value="DUF1425"/>
    <property type="match status" value="1"/>
</dbReference>
<evidence type="ECO:0000313" key="2">
    <source>
        <dbReference type="Proteomes" id="UP000315303"/>
    </source>
</evidence>
<dbReference type="AlphaFoldDB" id="A0A502L1G0"/>
<dbReference type="PROSITE" id="PS51257">
    <property type="entry name" value="PROKAR_LIPOPROTEIN"/>
    <property type="match status" value="1"/>
</dbReference>
<keyword evidence="2" id="KW-1185">Reference proteome</keyword>
<comment type="caution">
    <text evidence="1">The sequence shown here is derived from an EMBL/GenBank/DDBJ whole genome shotgun (WGS) entry which is preliminary data.</text>
</comment>
<dbReference type="Proteomes" id="UP000315303">
    <property type="component" value="Unassembled WGS sequence"/>
</dbReference>
<sequence length="147" mass="16783">MFRPSIYHFLAVVITLIITGCKNVPPVTSGIGSDELSSEQNFSQHLKVDNEKLSSQLTISDIKTRTRNELLEVNLQLTSHYQKSLQLQYHFNWFDKDGFAVEARKTPWQPLELHGMQTTAVKGLAPTLEAVSFNLYVREVPEKAFKF</sequence>
<dbReference type="RefSeq" id="WP_140602054.1">
    <property type="nucleotide sequence ID" value="NZ_SAWY01000007.1"/>
</dbReference>
<dbReference type="InterPro" id="IPR010824">
    <property type="entry name" value="DUF1425"/>
</dbReference>
<dbReference type="InterPro" id="IPR038483">
    <property type="entry name" value="YcfL-like_sf"/>
</dbReference>
<reference evidence="1 2" key="1">
    <citation type="submission" date="2019-01" db="EMBL/GenBank/DDBJ databases">
        <title>Litorilituus lipolytica sp. nov., isolated from intertidal sand of the Yellow Sea in China.</title>
        <authorList>
            <person name="Liu A."/>
        </authorList>
    </citation>
    <scope>NUCLEOTIDE SEQUENCE [LARGE SCALE GENOMIC DNA]</scope>
    <source>
        <strain evidence="1 2">RZ04</strain>
    </source>
</reference>
<accession>A0A502L1G0</accession>
<evidence type="ECO:0000313" key="1">
    <source>
        <dbReference type="EMBL" id="TPH17682.1"/>
    </source>
</evidence>
<dbReference type="CDD" id="cd09030">
    <property type="entry name" value="DUF1425"/>
    <property type="match status" value="1"/>
</dbReference>
<dbReference type="EMBL" id="SAWY01000007">
    <property type="protein sequence ID" value="TPH17682.1"/>
    <property type="molecule type" value="Genomic_DNA"/>
</dbReference>
<protein>
    <submittedName>
        <fullName evidence="1">DUF1425 domain-containing protein</fullName>
    </submittedName>
</protein>
<gene>
    <name evidence="1" type="ORF">EPA86_03785</name>
</gene>
<proteinExistence type="predicted"/>